<evidence type="ECO:0000313" key="2">
    <source>
        <dbReference type="Proteomes" id="UP000828390"/>
    </source>
</evidence>
<name>A0A9D4JQZ6_DREPO</name>
<organism evidence="1 2">
    <name type="scientific">Dreissena polymorpha</name>
    <name type="common">Zebra mussel</name>
    <name type="synonym">Mytilus polymorpha</name>
    <dbReference type="NCBI Taxonomy" id="45954"/>
    <lineage>
        <taxon>Eukaryota</taxon>
        <taxon>Metazoa</taxon>
        <taxon>Spiralia</taxon>
        <taxon>Lophotrochozoa</taxon>
        <taxon>Mollusca</taxon>
        <taxon>Bivalvia</taxon>
        <taxon>Autobranchia</taxon>
        <taxon>Heteroconchia</taxon>
        <taxon>Euheterodonta</taxon>
        <taxon>Imparidentia</taxon>
        <taxon>Neoheterodontei</taxon>
        <taxon>Myida</taxon>
        <taxon>Dreissenoidea</taxon>
        <taxon>Dreissenidae</taxon>
        <taxon>Dreissena</taxon>
    </lineage>
</organism>
<sequence length="82" mass="8959">MLTGMSLDLGGQFFLVEKTGVGRMDMKGGVSLVPVAERSHLSLALVYVPSLATSPNVATILQLEYTQEISPKLNEMITFMFH</sequence>
<comment type="caution">
    <text evidence="1">The sequence shown here is derived from an EMBL/GenBank/DDBJ whole genome shotgun (WGS) entry which is preliminary data.</text>
</comment>
<dbReference type="EMBL" id="JAIWYP010000005">
    <property type="protein sequence ID" value="KAH3817608.1"/>
    <property type="molecule type" value="Genomic_DNA"/>
</dbReference>
<dbReference type="Proteomes" id="UP000828390">
    <property type="component" value="Unassembled WGS sequence"/>
</dbReference>
<reference evidence="1" key="2">
    <citation type="submission" date="2020-11" db="EMBL/GenBank/DDBJ databases">
        <authorList>
            <person name="McCartney M.A."/>
            <person name="Auch B."/>
            <person name="Kono T."/>
            <person name="Mallez S."/>
            <person name="Becker A."/>
            <person name="Gohl D.M."/>
            <person name="Silverstein K.A.T."/>
            <person name="Koren S."/>
            <person name="Bechman K.B."/>
            <person name="Herman A."/>
            <person name="Abrahante J.E."/>
            <person name="Garbe J."/>
        </authorList>
    </citation>
    <scope>NUCLEOTIDE SEQUENCE</scope>
    <source>
        <strain evidence="1">Duluth1</strain>
        <tissue evidence="1">Whole animal</tissue>
    </source>
</reference>
<evidence type="ECO:0000313" key="1">
    <source>
        <dbReference type="EMBL" id="KAH3817608.1"/>
    </source>
</evidence>
<keyword evidence="2" id="KW-1185">Reference proteome</keyword>
<reference evidence="1" key="1">
    <citation type="journal article" date="2019" name="bioRxiv">
        <title>The Genome of the Zebra Mussel, Dreissena polymorpha: A Resource for Invasive Species Research.</title>
        <authorList>
            <person name="McCartney M.A."/>
            <person name="Auch B."/>
            <person name="Kono T."/>
            <person name="Mallez S."/>
            <person name="Zhang Y."/>
            <person name="Obille A."/>
            <person name="Becker A."/>
            <person name="Abrahante J.E."/>
            <person name="Garbe J."/>
            <person name="Badalamenti J.P."/>
            <person name="Herman A."/>
            <person name="Mangelson H."/>
            <person name="Liachko I."/>
            <person name="Sullivan S."/>
            <person name="Sone E.D."/>
            <person name="Koren S."/>
            <person name="Silverstein K.A.T."/>
            <person name="Beckman K.B."/>
            <person name="Gohl D.M."/>
        </authorList>
    </citation>
    <scope>NUCLEOTIDE SEQUENCE</scope>
    <source>
        <strain evidence="1">Duluth1</strain>
        <tissue evidence="1">Whole animal</tissue>
    </source>
</reference>
<proteinExistence type="predicted"/>
<accession>A0A9D4JQZ6</accession>
<gene>
    <name evidence="1" type="ORF">DPMN_119147</name>
</gene>
<dbReference type="AlphaFoldDB" id="A0A9D4JQZ6"/>
<protein>
    <submittedName>
        <fullName evidence="1">Uncharacterized protein</fullName>
    </submittedName>
</protein>